<dbReference type="STRING" id="349521.HCH_00583"/>
<dbReference type="Proteomes" id="UP000000238">
    <property type="component" value="Chromosome"/>
</dbReference>
<evidence type="ECO:0000313" key="1">
    <source>
        <dbReference type="EMBL" id="ABC27486.1"/>
    </source>
</evidence>
<keyword evidence="2" id="KW-1185">Reference proteome</keyword>
<dbReference type="EMBL" id="CP000155">
    <property type="protein sequence ID" value="ABC27486.1"/>
    <property type="molecule type" value="Genomic_DNA"/>
</dbReference>
<name>Q2SPD8_HAHCH</name>
<gene>
    <name evidence="1" type="ordered locus">HCH_00583</name>
</gene>
<accession>Q2SPD8</accession>
<dbReference type="HOGENOM" id="CLU_2879620_0_0_6"/>
<organism evidence="1 2">
    <name type="scientific">Hahella chejuensis (strain KCTC 2396)</name>
    <dbReference type="NCBI Taxonomy" id="349521"/>
    <lineage>
        <taxon>Bacteria</taxon>
        <taxon>Pseudomonadati</taxon>
        <taxon>Pseudomonadota</taxon>
        <taxon>Gammaproteobacteria</taxon>
        <taxon>Oceanospirillales</taxon>
        <taxon>Hahellaceae</taxon>
        <taxon>Hahella</taxon>
    </lineage>
</organism>
<evidence type="ECO:0000313" key="2">
    <source>
        <dbReference type="Proteomes" id="UP000000238"/>
    </source>
</evidence>
<proteinExistence type="predicted"/>
<sequence length="63" mass="7119">MANALKKNNTQGQDNNYVNKHITKNKLKTLCFARLGETFFSPSLELRLRDGLLPQGGLIINLF</sequence>
<dbReference type="KEGG" id="hch:HCH_00583"/>
<dbReference type="AlphaFoldDB" id="Q2SPD8"/>
<reference evidence="1 2" key="1">
    <citation type="journal article" date="2005" name="Nucleic Acids Res.">
        <title>Genomic blueprint of Hahella chejuensis, a marine microbe producing an algicidal agent.</title>
        <authorList>
            <person name="Jeong H."/>
            <person name="Yim J.H."/>
            <person name="Lee C."/>
            <person name="Choi S.-H."/>
            <person name="Park Y.K."/>
            <person name="Yoon S.H."/>
            <person name="Hur C.-G."/>
            <person name="Kang H.-Y."/>
            <person name="Kim D."/>
            <person name="Lee H.H."/>
            <person name="Park K.H."/>
            <person name="Park S.-H."/>
            <person name="Park H.-S."/>
            <person name="Lee H.K."/>
            <person name="Oh T.K."/>
            <person name="Kim J.F."/>
        </authorList>
    </citation>
    <scope>NUCLEOTIDE SEQUENCE [LARGE SCALE GENOMIC DNA]</scope>
    <source>
        <strain evidence="1 2">KCTC 2396</strain>
    </source>
</reference>
<protein>
    <submittedName>
        <fullName evidence="1">Uncharacterized protein</fullName>
    </submittedName>
</protein>